<comment type="caution">
    <text evidence="1">The sequence shown here is derived from an EMBL/GenBank/DDBJ whole genome shotgun (WGS) entry which is preliminary data.</text>
</comment>
<sequence length="89" mass="9774">MTIDDIYEQVIQAGPGCTITKRDIKDAFRIVPVAEDNQYLLAFQWNDSTYVGCCLPFGLATAPFLFNPSPKLSIGYSNASSLHSISIIT</sequence>
<reference evidence="1 2" key="1">
    <citation type="journal article" date="2023" name="IMA Fungus">
        <title>Comparative genomic study of the Penicillium genus elucidates a diverse pangenome and 15 lateral gene transfer events.</title>
        <authorList>
            <person name="Petersen C."/>
            <person name="Sorensen T."/>
            <person name="Nielsen M.R."/>
            <person name="Sondergaard T.E."/>
            <person name="Sorensen J.L."/>
            <person name="Fitzpatrick D.A."/>
            <person name="Frisvad J.C."/>
            <person name="Nielsen K.L."/>
        </authorList>
    </citation>
    <scope>NUCLEOTIDE SEQUENCE [LARGE SCALE GENOMIC DNA]</scope>
    <source>
        <strain evidence="1 2">IBT 3361</strain>
    </source>
</reference>
<dbReference type="Proteomes" id="UP001220256">
    <property type="component" value="Unassembled WGS sequence"/>
</dbReference>
<protein>
    <submittedName>
        <fullName evidence="1">Uncharacterized protein</fullName>
    </submittedName>
</protein>
<accession>A0ABQ8WWJ0</accession>
<dbReference type="PANTHER" id="PTHR33050">
    <property type="entry name" value="REVERSE TRANSCRIPTASE DOMAIN-CONTAINING PROTEIN"/>
    <property type="match status" value="1"/>
</dbReference>
<dbReference type="EMBL" id="JAPVEB010000001">
    <property type="protein sequence ID" value="KAJ5283407.1"/>
    <property type="molecule type" value="Genomic_DNA"/>
</dbReference>
<keyword evidence="2" id="KW-1185">Reference proteome</keyword>
<organism evidence="1 2">
    <name type="scientific">Penicillium chrysogenum</name>
    <name type="common">Penicillium notatum</name>
    <dbReference type="NCBI Taxonomy" id="5076"/>
    <lineage>
        <taxon>Eukaryota</taxon>
        <taxon>Fungi</taxon>
        <taxon>Dikarya</taxon>
        <taxon>Ascomycota</taxon>
        <taxon>Pezizomycotina</taxon>
        <taxon>Eurotiomycetes</taxon>
        <taxon>Eurotiomycetidae</taxon>
        <taxon>Eurotiales</taxon>
        <taxon>Aspergillaceae</taxon>
        <taxon>Penicillium</taxon>
        <taxon>Penicillium chrysogenum species complex</taxon>
    </lineage>
</organism>
<dbReference type="SUPFAM" id="SSF56672">
    <property type="entry name" value="DNA/RNA polymerases"/>
    <property type="match status" value="1"/>
</dbReference>
<evidence type="ECO:0000313" key="1">
    <source>
        <dbReference type="EMBL" id="KAJ5283407.1"/>
    </source>
</evidence>
<name>A0ABQ8WWJ0_PENCH</name>
<evidence type="ECO:0000313" key="2">
    <source>
        <dbReference type="Proteomes" id="UP001220256"/>
    </source>
</evidence>
<dbReference type="InterPro" id="IPR052055">
    <property type="entry name" value="Hepadnavirus_pol/RT"/>
</dbReference>
<gene>
    <name evidence="1" type="ORF">N7505_001387</name>
</gene>
<dbReference type="InterPro" id="IPR043502">
    <property type="entry name" value="DNA/RNA_pol_sf"/>
</dbReference>
<dbReference type="PANTHER" id="PTHR33050:SF7">
    <property type="entry name" value="RIBONUCLEASE H"/>
    <property type="match status" value="1"/>
</dbReference>
<proteinExistence type="predicted"/>